<reference evidence="1 2" key="1">
    <citation type="submission" date="2019-08" db="EMBL/GenBank/DDBJ databases">
        <title>Actinomadura sp. nov. CYP1-5 isolated from mountain soil.</title>
        <authorList>
            <person name="Songsumanus A."/>
            <person name="Kuncharoen N."/>
            <person name="Kudo T."/>
            <person name="Yuki M."/>
            <person name="Igarashi Y."/>
            <person name="Tanasupawat S."/>
        </authorList>
    </citation>
    <scope>NUCLEOTIDE SEQUENCE [LARGE SCALE GENOMIC DNA]</scope>
    <source>
        <strain evidence="1 2">CYP1-5</strain>
    </source>
</reference>
<dbReference type="AlphaFoldDB" id="A0A5D3FRR0"/>
<dbReference type="EMBL" id="VSRQ01000002">
    <property type="protein sequence ID" value="TYK50933.1"/>
    <property type="molecule type" value="Genomic_DNA"/>
</dbReference>
<proteinExistence type="predicted"/>
<dbReference type="Proteomes" id="UP000323505">
    <property type="component" value="Unassembled WGS sequence"/>
</dbReference>
<dbReference type="RefSeq" id="WP_148758768.1">
    <property type="nucleotide sequence ID" value="NZ_VSRQ01000002.1"/>
</dbReference>
<protein>
    <submittedName>
        <fullName evidence="1">Uncharacterized protein</fullName>
    </submittedName>
</protein>
<keyword evidence="2" id="KW-1185">Reference proteome</keyword>
<name>A0A5D3FRR0_9ACTN</name>
<comment type="caution">
    <text evidence="1">The sequence shown here is derived from an EMBL/GenBank/DDBJ whole genome shotgun (WGS) entry which is preliminary data.</text>
</comment>
<accession>A0A5D3FRR0</accession>
<organism evidence="1 2">
    <name type="scientific">Actinomadura decatromicini</name>
    <dbReference type="NCBI Taxonomy" id="2604572"/>
    <lineage>
        <taxon>Bacteria</taxon>
        <taxon>Bacillati</taxon>
        <taxon>Actinomycetota</taxon>
        <taxon>Actinomycetes</taxon>
        <taxon>Streptosporangiales</taxon>
        <taxon>Thermomonosporaceae</taxon>
        <taxon>Actinomadura</taxon>
    </lineage>
</organism>
<evidence type="ECO:0000313" key="2">
    <source>
        <dbReference type="Proteomes" id="UP000323505"/>
    </source>
</evidence>
<sequence length="123" mass="13349">MKGTNGGRFFPGPDRPAEAVEFARRQAGTVRSEPVLAVHRAAAASWLSENADEFRDDPGALIDAVIARAVARPDQKTLLETHALLTELGRDAELSALISERLTNDVMQRVFRLSSAGHRAEEG</sequence>
<evidence type="ECO:0000313" key="1">
    <source>
        <dbReference type="EMBL" id="TYK50933.1"/>
    </source>
</evidence>
<gene>
    <name evidence="1" type="ORF">FXF68_10770</name>
</gene>